<keyword evidence="2" id="KW-1185">Reference proteome</keyword>
<comment type="caution">
    <text evidence="1">The sequence shown here is derived from an EMBL/GenBank/DDBJ whole genome shotgun (WGS) entry which is preliminary data.</text>
</comment>
<proteinExistence type="predicted"/>
<dbReference type="EMBL" id="QUSY01000129">
    <property type="protein sequence ID" value="RHY32548.1"/>
    <property type="molecule type" value="Genomic_DNA"/>
</dbReference>
<reference evidence="1 2" key="1">
    <citation type="submission" date="2018-08" db="EMBL/GenBank/DDBJ databases">
        <title>Aphanomyces genome sequencing and annotation.</title>
        <authorList>
            <person name="Minardi D."/>
            <person name="Oidtmann B."/>
            <person name="Van Der Giezen M."/>
            <person name="Studholme D.J."/>
        </authorList>
    </citation>
    <scope>NUCLEOTIDE SEQUENCE [LARGE SCALE GENOMIC DNA]</scope>
    <source>
        <strain evidence="1 2">NJM0002</strain>
    </source>
</reference>
<name>A0A3R6W103_9STRA</name>
<gene>
    <name evidence="1" type="ORF">DYB32_002457</name>
</gene>
<sequence>MRRLRSCVWAVVAAAAVDTDPHVPKHAQTLAPLEGVSNLKVVVLRWPALDDLDKAAAMKFNPMFDVTKYIENDAFGMIRARLIDHAVVYLQQLVHKVRNFKLDDVNASALLQKVKGRVNATYTLNKDRYAEMLQLSMMTFDQVRDYFNITDAPTAAPSAVPCPVPRLVYQFQGPPYLYATSSVARLYQPYAGYTMHYFGSTTTVPLIPAIGYPWPWNSSITAVNAVLEAQQTSTNSSVTVGVMQGIETIHREFHIPTGLPRLPSNEGEAPIPPYSVLSLPRSLPLHDALLQFYGYPKTSGFKAITALTWYRSTVTVFTPHLAGAVSTLATWPSDTALRTSNLKTLFDDAIDADIAGLIYGIESPSTTWLSALDRHSDEFADACLGQLLLASRTLPTAQAAFDMLTRRNEQKSLSASCLWDPLSAIFTAKMRSTRKPPPTLDAHNVAAQVALHVATRVFDLAPTKATMRKQRAATVENLLRNAVEMPVSAMGSNGVVHLGPHTEKPCVVLEEIKEPELVHVVQRVLIRLGESSLLAASEIDTLFACVCLRVLEIHRTTEVVECTVR</sequence>
<dbReference type="AlphaFoldDB" id="A0A3R6W103"/>
<accession>A0A3R6W103</accession>
<evidence type="ECO:0000313" key="2">
    <source>
        <dbReference type="Proteomes" id="UP000285060"/>
    </source>
</evidence>
<protein>
    <submittedName>
        <fullName evidence="1">Uncharacterized protein</fullName>
    </submittedName>
</protein>
<dbReference type="VEuPathDB" id="FungiDB:H310_05988"/>
<dbReference type="Proteomes" id="UP000285060">
    <property type="component" value="Unassembled WGS sequence"/>
</dbReference>
<organism evidence="1 2">
    <name type="scientific">Aphanomyces invadans</name>
    <dbReference type="NCBI Taxonomy" id="157072"/>
    <lineage>
        <taxon>Eukaryota</taxon>
        <taxon>Sar</taxon>
        <taxon>Stramenopiles</taxon>
        <taxon>Oomycota</taxon>
        <taxon>Saprolegniomycetes</taxon>
        <taxon>Saprolegniales</taxon>
        <taxon>Verrucalvaceae</taxon>
        <taxon>Aphanomyces</taxon>
    </lineage>
</organism>
<evidence type="ECO:0000313" key="1">
    <source>
        <dbReference type="EMBL" id="RHY32548.1"/>
    </source>
</evidence>